<dbReference type="WBParaSite" id="nRc.2.0.1.t24672-RA">
    <property type="protein sequence ID" value="nRc.2.0.1.t24672-RA"/>
    <property type="gene ID" value="nRc.2.0.1.g24672"/>
</dbReference>
<sequence length="78" mass="8628">MCAPNPVPGSSRLYWHSHGNGTTFLKAGRERQGWPKLLPVCDPAKSIFGHPLSQNTSSYGISRTGAFLHNVTQMTRQF</sequence>
<name>A0A915JGE4_ROMCU</name>
<keyword evidence="1" id="KW-1185">Reference proteome</keyword>
<dbReference type="AlphaFoldDB" id="A0A915JGE4"/>
<evidence type="ECO:0000313" key="1">
    <source>
        <dbReference type="Proteomes" id="UP000887565"/>
    </source>
</evidence>
<dbReference type="Proteomes" id="UP000887565">
    <property type="component" value="Unplaced"/>
</dbReference>
<proteinExistence type="predicted"/>
<evidence type="ECO:0000313" key="2">
    <source>
        <dbReference type="WBParaSite" id="nRc.2.0.1.t24672-RA"/>
    </source>
</evidence>
<organism evidence="1 2">
    <name type="scientific">Romanomermis culicivorax</name>
    <name type="common">Nematode worm</name>
    <dbReference type="NCBI Taxonomy" id="13658"/>
    <lineage>
        <taxon>Eukaryota</taxon>
        <taxon>Metazoa</taxon>
        <taxon>Ecdysozoa</taxon>
        <taxon>Nematoda</taxon>
        <taxon>Enoplea</taxon>
        <taxon>Dorylaimia</taxon>
        <taxon>Mermithida</taxon>
        <taxon>Mermithoidea</taxon>
        <taxon>Mermithidae</taxon>
        <taxon>Romanomermis</taxon>
    </lineage>
</organism>
<reference evidence="2" key="1">
    <citation type="submission" date="2022-11" db="UniProtKB">
        <authorList>
            <consortium name="WormBaseParasite"/>
        </authorList>
    </citation>
    <scope>IDENTIFICATION</scope>
</reference>
<protein>
    <submittedName>
        <fullName evidence="2">Uncharacterized protein</fullName>
    </submittedName>
</protein>
<accession>A0A915JGE4</accession>